<name>A0A5C5CF41_9HYPH</name>
<keyword evidence="9" id="KW-1185">Reference proteome</keyword>
<evidence type="ECO:0000259" key="5">
    <source>
        <dbReference type="Pfam" id="PF13407"/>
    </source>
</evidence>
<reference evidence="7 8" key="1">
    <citation type="journal article" date="2011" name="Int. J. Syst. Evol. Microbiol.">
        <title>Ochrobactrum pecoris sp. nov., isolated from farm animals.</title>
        <authorList>
            <person name="Kampfer P."/>
            <person name="Huber B."/>
            <person name="Busse H.J."/>
            <person name="Scholz H.C."/>
            <person name="Tomaso H."/>
            <person name="Hotzel H."/>
            <person name="Melzer F."/>
        </authorList>
    </citation>
    <scope>NUCLEOTIDE SEQUENCE [LARGE SCALE GENOMIC DNA]</scope>
    <source>
        <strain evidence="7 8">08RB2639</strain>
    </source>
</reference>
<comment type="subcellular location">
    <subcellularLocation>
        <location evidence="1">Cell envelope</location>
    </subcellularLocation>
</comment>
<evidence type="ECO:0000256" key="4">
    <source>
        <dbReference type="SAM" id="SignalP"/>
    </source>
</evidence>
<comment type="caution">
    <text evidence="7">The sequence shown here is derived from an EMBL/GenBank/DDBJ whole genome shotgun (WGS) entry which is preliminary data.</text>
</comment>
<gene>
    <name evidence="7" type="ORF">FIB18_19720</name>
    <name evidence="6" type="ORF">GGQ79_004164</name>
</gene>
<sequence length="338" mass="36224">MLIKKLLHAGLAIGLALSGLGLSAAQAQEGMADTLRQPTLDALKGKKVVFVPMSMSFDLPEGWAAIMGKEASRLGYTLDIRDANWSTDTGTRALTQAITEKPDLIIVQNFDVASYARTLKKAVDAGIKVIQVNMKSSYQTDAFVGADWYGIGEYAANRMIEKCGKESGKSGKIALIQGPATAAASVYQLNAITETLKDRDDIKIVSSQTGDWDQSKARGIAQTVIQQNPDLCGIIGFWDAMDAGTGAAIKESGKDIYLITSGGGNKTACQGVENGTFNEVISYDVEGQGRDLNNAIKVLLQSPEPAGKLQFALYTPNKIVSKETMSNTSCWDLDVLRK</sequence>
<evidence type="ECO:0000256" key="1">
    <source>
        <dbReference type="ARBA" id="ARBA00004196"/>
    </source>
</evidence>
<accession>A0A5C5CF41</accession>
<dbReference type="OrthoDB" id="7716943at2"/>
<dbReference type="GO" id="GO:0030246">
    <property type="term" value="F:carbohydrate binding"/>
    <property type="evidence" value="ECO:0007669"/>
    <property type="project" value="UniProtKB-ARBA"/>
</dbReference>
<dbReference type="AlphaFoldDB" id="A0A5C5CF41"/>
<organism evidence="7 8">
    <name type="scientific">Brucella pecoris</name>
    <dbReference type="NCBI Taxonomy" id="867683"/>
    <lineage>
        <taxon>Bacteria</taxon>
        <taxon>Pseudomonadati</taxon>
        <taxon>Pseudomonadota</taxon>
        <taxon>Alphaproteobacteria</taxon>
        <taxon>Hyphomicrobiales</taxon>
        <taxon>Brucellaceae</taxon>
        <taxon>Brucella/Ochrobactrum group</taxon>
        <taxon>Brucella</taxon>
    </lineage>
</organism>
<feature type="domain" description="Periplasmic binding protein" evidence="5">
    <location>
        <begin position="63"/>
        <end position="301"/>
    </location>
</feature>
<dbReference type="SUPFAM" id="SSF53822">
    <property type="entry name" value="Periplasmic binding protein-like I"/>
    <property type="match status" value="1"/>
</dbReference>
<dbReference type="PANTHER" id="PTHR46847:SF1">
    <property type="entry name" value="D-ALLOSE-BINDING PERIPLASMIC PROTEIN-RELATED"/>
    <property type="match status" value="1"/>
</dbReference>
<evidence type="ECO:0000256" key="3">
    <source>
        <dbReference type="ARBA" id="ARBA00022729"/>
    </source>
</evidence>
<feature type="signal peptide" evidence="4">
    <location>
        <begin position="1"/>
        <end position="27"/>
    </location>
</feature>
<comment type="similarity">
    <text evidence="2">Belongs to the bacterial solute-binding protein 2 family.</text>
</comment>
<dbReference type="RefSeq" id="WP_140022316.1">
    <property type="nucleotide sequence ID" value="NZ_JACIEX010000012.1"/>
</dbReference>
<reference evidence="7" key="2">
    <citation type="submission" date="2019-06" db="EMBL/GenBank/DDBJ databases">
        <authorList>
            <person name="Hu M."/>
        </authorList>
    </citation>
    <scope>NUCLEOTIDE SEQUENCE</scope>
    <source>
        <strain evidence="7">08RB2639</strain>
    </source>
</reference>
<protein>
    <submittedName>
        <fullName evidence="6">Ribose transport system substrate-binding protein</fullName>
    </submittedName>
    <submittedName>
        <fullName evidence="7">Sugar ABC transporter substrate-binding protein</fullName>
    </submittedName>
</protein>
<evidence type="ECO:0000313" key="7">
    <source>
        <dbReference type="EMBL" id="TNV09674.1"/>
    </source>
</evidence>
<dbReference type="InterPro" id="IPR028082">
    <property type="entry name" value="Peripla_BP_I"/>
</dbReference>
<dbReference type="PANTHER" id="PTHR46847">
    <property type="entry name" value="D-ALLOSE-BINDING PERIPLASMIC PROTEIN-RELATED"/>
    <property type="match status" value="1"/>
</dbReference>
<dbReference type="Pfam" id="PF13407">
    <property type="entry name" value="Peripla_BP_4"/>
    <property type="match status" value="1"/>
</dbReference>
<dbReference type="Proteomes" id="UP000313390">
    <property type="component" value="Unassembled WGS sequence"/>
</dbReference>
<evidence type="ECO:0000256" key="2">
    <source>
        <dbReference type="ARBA" id="ARBA00007639"/>
    </source>
</evidence>
<dbReference type="InterPro" id="IPR025997">
    <property type="entry name" value="SBP_2_dom"/>
</dbReference>
<feature type="chain" id="PRO_5044618965" evidence="4">
    <location>
        <begin position="28"/>
        <end position="338"/>
    </location>
</feature>
<keyword evidence="3 4" id="KW-0732">Signal</keyword>
<dbReference type="EMBL" id="VEWK01000012">
    <property type="protein sequence ID" value="TNV09674.1"/>
    <property type="molecule type" value="Genomic_DNA"/>
</dbReference>
<evidence type="ECO:0000313" key="6">
    <source>
        <dbReference type="EMBL" id="MBB4095612.1"/>
    </source>
</evidence>
<dbReference type="CDD" id="cd01536">
    <property type="entry name" value="PBP1_ABC_sugar_binding-like"/>
    <property type="match status" value="1"/>
</dbReference>
<dbReference type="EMBL" id="JACIEX010000012">
    <property type="protein sequence ID" value="MBB4095612.1"/>
    <property type="molecule type" value="Genomic_DNA"/>
</dbReference>
<reference evidence="6 9" key="3">
    <citation type="submission" date="2020-08" db="EMBL/GenBank/DDBJ databases">
        <title>Genomic Encyclopedia of Type Strains, Phase IV (KMG-IV): sequencing the most valuable type-strain genomes for metagenomic binning, comparative biology and taxonomic classification.</title>
        <authorList>
            <person name="Goeker M."/>
        </authorList>
    </citation>
    <scope>NUCLEOTIDE SEQUENCE [LARGE SCALE GENOMIC DNA]</scope>
    <source>
        <strain evidence="6 9">DSM 23868</strain>
    </source>
</reference>
<dbReference type="Proteomes" id="UP000553980">
    <property type="component" value="Unassembled WGS sequence"/>
</dbReference>
<evidence type="ECO:0000313" key="9">
    <source>
        <dbReference type="Proteomes" id="UP000553980"/>
    </source>
</evidence>
<dbReference type="GO" id="GO:0030313">
    <property type="term" value="C:cell envelope"/>
    <property type="evidence" value="ECO:0007669"/>
    <property type="project" value="UniProtKB-SubCell"/>
</dbReference>
<dbReference type="Gene3D" id="3.40.50.2300">
    <property type="match status" value="2"/>
</dbReference>
<evidence type="ECO:0000313" key="8">
    <source>
        <dbReference type="Proteomes" id="UP000313390"/>
    </source>
</evidence>
<proteinExistence type="inferred from homology"/>